<keyword evidence="3" id="KW-0235">DNA replication</keyword>
<accession>A0A9Q0GDL6</accession>
<dbReference type="GO" id="GO:0051321">
    <property type="term" value="P:meiotic cell cycle"/>
    <property type="evidence" value="ECO:0007669"/>
    <property type="project" value="TreeGrafter"/>
</dbReference>
<dbReference type="CDD" id="cd04475">
    <property type="entry name" value="RPA1_DBD_B"/>
    <property type="match status" value="1"/>
</dbReference>
<sequence>TTVILKWEIIKTDCEIFGSPNSGEELACLTTTPNSNSVESAREGYGNLSAQTHSLQPIVQLPSKRSFSDVSNGKDEVQLKTIPIAALNPDQNCWAIKARVKGGLGCCCNDTPGDGKWVFFYLIDPDGGEIRVNCFNTVADLFFEVIEVGKVCLVSKGSLRPARRSTDHLNGDDIQLAVQNNSVVNVIGVVTSVNPSCLLKRFDTETEGRTLNLTDDSGGSIKLILWGNFCNQEGEKLKEIIDGGVFPVLAVKAVKVNEFNGKSLETVCCSTQLFIDPNFPQAHGLKEWFQRVGFNATSMSICEDIMAARRRNEVQRTISQINGSLGRSDMPEWVIVKATLNFVRTDTFWYEACPLMIDGRKCKKRLSISESSNWHCDRCNQEMEECDYRFLLQVQMQDHTDVVSATAFQEAGEDILGFPAKEFYELDDNKFTEIVRSRLF</sequence>
<evidence type="ECO:0000256" key="8">
    <source>
        <dbReference type="ARBA" id="ARBA00023242"/>
    </source>
</evidence>
<evidence type="ECO:0000313" key="12">
    <source>
        <dbReference type="Proteomes" id="UP001141552"/>
    </source>
</evidence>
<dbReference type="CDD" id="cd04476">
    <property type="entry name" value="RPA1_DBD_C"/>
    <property type="match status" value="1"/>
</dbReference>
<name>A0A9Q0GDL6_9ROSI</name>
<dbReference type="GO" id="GO:0006289">
    <property type="term" value="P:nucleotide-excision repair"/>
    <property type="evidence" value="ECO:0007669"/>
    <property type="project" value="TreeGrafter"/>
</dbReference>
<dbReference type="GO" id="GO:0006260">
    <property type="term" value="P:DNA replication"/>
    <property type="evidence" value="ECO:0007669"/>
    <property type="project" value="UniProtKB-KW"/>
</dbReference>
<comment type="similarity">
    <text evidence="2">Belongs to the replication factor A protein 1 family.</text>
</comment>
<evidence type="ECO:0000256" key="5">
    <source>
        <dbReference type="ARBA" id="ARBA00022771"/>
    </source>
</evidence>
<evidence type="ECO:0000256" key="2">
    <source>
        <dbReference type="ARBA" id="ARBA00005690"/>
    </source>
</evidence>
<keyword evidence="6" id="KW-0862">Zinc</keyword>
<dbReference type="InterPro" id="IPR047192">
    <property type="entry name" value="Euk_RPA1_DBD_C"/>
</dbReference>
<gene>
    <name evidence="11" type="ORF">Tsubulata_027611</name>
</gene>
<dbReference type="GO" id="GO:0005662">
    <property type="term" value="C:DNA replication factor A complex"/>
    <property type="evidence" value="ECO:0007669"/>
    <property type="project" value="TreeGrafter"/>
</dbReference>
<dbReference type="Pfam" id="PF08646">
    <property type="entry name" value="Rep_fac-A_C"/>
    <property type="match status" value="1"/>
</dbReference>
<dbReference type="InterPro" id="IPR012340">
    <property type="entry name" value="NA-bd_OB-fold"/>
</dbReference>
<dbReference type="SUPFAM" id="SSF50249">
    <property type="entry name" value="Nucleic acid-binding proteins"/>
    <property type="match status" value="3"/>
</dbReference>
<dbReference type="OrthoDB" id="1751331at2759"/>
<evidence type="ECO:0000256" key="3">
    <source>
        <dbReference type="ARBA" id="ARBA00022705"/>
    </source>
</evidence>
<dbReference type="AlphaFoldDB" id="A0A9Q0GDL6"/>
<dbReference type="Proteomes" id="UP001141552">
    <property type="component" value="Unassembled WGS sequence"/>
</dbReference>
<evidence type="ECO:0000256" key="1">
    <source>
        <dbReference type="ARBA" id="ARBA00004123"/>
    </source>
</evidence>
<keyword evidence="5" id="KW-0863">Zinc-finger</keyword>
<reference evidence="11" key="2">
    <citation type="journal article" date="2023" name="Plants (Basel)">
        <title>Annotation of the Turnera subulata (Passifloraceae) Draft Genome Reveals the S-Locus Evolved after the Divergence of Turneroideae from Passifloroideae in a Stepwise Manner.</title>
        <authorList>
            <person name="Henning P.M."/>
            <person name="Roalson E.H."/>
            <person name="Mir W."/>
            <person name="McCubbin A.G."/>
            <person name="Shore J.S."/>
        </authorList>
    </citation>
    <scope>NUCLEOTIDE SEQUENCE</scope>
    <source>
        <strain evidence="11">F60SS</strain>
    </source>
</reference>
<reference evidence="11" key="1">
    <citation type="submission" date="2022-02" db="EMBL/GenBank/DDBJ databases">
        <authorList>
            <person name="Henning P.M."/>
            <person name="McCubbin A.G."/>
            <person name="Shore J.S."/>
        </authorList>
    </citation>
    <scope>NUCLEOTIDE SEQUENCE</scope>
    <source>
        <strain evidence="11">F60SS</strain>
        <tissue evidence="11">Leaves</tissue>
    </source>
</reference>
<dbReference type="FunFam" id="2.40.50.140:FF:000064">
    <property type="entry name" value="Replication protein A subunit"/>
    <property type="match status" value="1"/>
</dbReference>
<keyword evidence="8" id="KW-0539">Nucleus</keyword>
<dbReference type="GO" id="GO:0007004">
    <property type="term" value="P:telomere maintenance via telomerase"/>
    <property type="evidence" value="ECO:0007669"/>
    <property type="project" value="TreeGrafter"/>
</dbReference>
<dbReference type="PANTHER" id="PTHR23273:SF4">
    <property type="entry name" value="REPLICATION PROTEIN A OB DOMAIN-CONTAINING PROTEIN"/>
    <property type="match status" value="1"/>
</dbReference>
<keyword evidence="4" id="KW-0479">Metal-binding</keyword>
<dbReference type="CDD" id="cd04474">
    <property type="entry name" value="RPA1_DBD_A"/>
    <property type="match status" value="1"/>
</dbReference>
<comment type="subcellular location">
    <subcellularLocation>
        <location evidence="1">Nucleus</location>
    </subcellularLocation>
</comment>
<feature type="domain" description="Replication factor A C-terminal" evidence="9">
    <location>
        <begin position="333"/>
        <end position="431"/>
    </location>
</feature>
<evidence type="ECO:0000313" key="11">
    <source>
        <dbReference type="EMBL" id="KAJ4847718.1"/>
    </source>
</evidence>
<dbReference type="GO" id="GO:0003684">
    <property type="term" value="F:damaged DNA binding"/>
    <property type="evidence" value="ECO:0007669"/>
    <property type="project" value="TreeGrafter"/>
</dbReference>
<evidence type="ECO:0000259" key="9">
    <source>
        <dbReference type="Pfam" id="PF08646"/>
    </source>
</evidence>
<evidence type="ECO:0000256" key="6">
    <source>
        <dbReference type="ARBA" id="ARBA00022833"/>
    </source>
</evidence>
<keyword evidence="12" id="KW-1185">Reference proteome</keyword>
<dbReference type="Gene3D" id="2.40.50.140">
    <property type="entry name" value="Nucleic acid-binding proteins"/>
    <property type="match status" value="2"/>
</dbReference>
<organism evidence="11 12">
    <name type="scientific">Turnera subulata</name>
    <dbReference type="NCBI Taxonomy" id="218843"/>
    <lineage>
        <taxon>Eukaryota</taxon>
        <taxon>Viridiplantae</taxon>
        <taxon>Streptophyta</taxon>
        <taxon>Embryophyta</taxon>
        <taxon>Tracheophyta</taxon>
        <taxon>Spermatophyta</taxon>
        <taxon>Magnoliopsida</taxon>
        <taxon>eudicotyledons</taxon>
        <taxon>Gunneridae</taxon>
        <taxon>Pentapetalae</taxon>
        <taxon>rosids</taxon>
        <taxon>fabids</taxon>
        <taxon>Malpighiales</taxon>
        <taxon>Passifloraceae</taxon>
        <taxon>Turnera</taxon>
    </lineage>
</organism>
<keyword evidence="7" id="KW-0238">DNA-binding</keyword>
<feature type="non-terminal residue" evidence="11">
    <location>
        <position position="1"/>
    </location>
</feature>
<dbReference type="InterPro" id="IPR013955">
    <property type="entry name" value="Rep_factor-A_C"/>
</dbReference>
<evidence type="ECO:0008006" key="13">
    <source>
        <dbReference type="Google" id="ProtNLM"/>
    </source>
</evidence>
<protein>
    <recommendedName>
        <fullName evidence="13">Replication protein A subunit</fullName>
    </recommendedName>
</protein>
<evidence type="ECO:0000256" key="7">
    <source>
        <dbReference type="ARBA" id="ARBA00023125"/>
    </source>
</evidence>
<dbReference type="GO" id="GO:0008270">
    <property type="term" value="F:zinc ion binding"/>
    <property type="evidence" value="ECO:0007669"/>
    <property type="project" value="UniProtKB-KW"/>
</dbReference>
<dbReference type="EMBL" id="JAKUCV010001090">
    <property type="protein sequence ID" value="KAJ4847718.1"/>
    <property type="molecule type" value="Genomic_DNA"/>
</dbReference>
<dbReference type="GO" id="GO:0000724">
    <property type="term" value="P:double-strand break repair via homologous recombination"/>
    <property type="evidence" value="ECO:0007669"/>
    <property type="project" value="TreeGrafter"/>
</dbReference>
<proteinExistence type="inferred from homology"/>
<evidence type="ECO:0000256" key="4">
    <source>
        <dbReference type="ARBA" id="ARBA00022723"/>
    </source>
</evidence>
<dbReference type="GO" id="GO:0043047">
    <property type="term" value="F:single-stranded telomeric DNA binding"/>
    <property type="evidence" value="ECO:0007669"/>
    <property type="project" value="TreeGrafter"/>
</dbReference>
<comment type="caution">
    <text evidence="11">The sequence shown here is derived from an EMBL/GenBank/DDBJ whole genome shotgun (WGS) entry which is preliminary data.</text>
</comment>
<feature type="domain" description="Replication protein A OB" evidence="10">
    <location>
        <begin position="177"/>
        <end position="273"/>
    </location>
</feature>
<evidence type="ECO:0000259" key="10">
    <source>
        <dbReference type="Pfam" id="PF16900"/>
    </source>
</evidence>
<dbReference type="PANTHER" id="PTHR23273">
    <property type="entry name" value="REPLICATION FACTOR A 1, RFA1"/>
    <property type="match status" value="1"/>
</dbReference>
<dbReference type="Pfam" id="PF16900">
    <property type="entry name" value="REPA_OB_2"/>
    <property type="match status" value="1"/>
</dbReference>
<dbReference type="InterPro" id="IPR031657">
    <property type="entry name" value="REPA_OB_2"/>
</dbReference>